<evidence type="ECO:0000313" key="2">
    <source>
        <dbReference type="EMBL" id="KAK4097280.1"/>
    </source>
</evidence>
<keyword evidence="3" id="KW-1185">Reference proteome</keyword>
<reference evidence="2" key="2">
    <citation type="submission" date="2023-05" db="EMBL/GenBank/DDBJ databases">
        <authorList>
            <consortium name="Lawrence Berkeley National Laboratory"/>
            <person name="Steindorff A."/>
            <person name="Hensen N."/>
            <person name="Bonometti L."/>
            <person name="Westerberg I."/>
            <person name="Brannstrom I.O."/>
            <person name="Guillou S."/>
            <person name="Cros-Aarteil S."/>
            <person name="Calhoun S."/>
            <person name="Haridas S."/>
            <person name="Kuo A."/>
            <person name="Mondo S."/>
            <person name="Pangilinan J."/>
            <person name="Riley R."/>
            <person name="Labutti K."/>
            <person name="Andreopoulos B."/>
            <person name="Lipzen A."/>
            <person name="Chen C."/>
            <person name="Yanf M."/>
            <person name="Daum C."/>
            <person name="Ng V."/>
            <person name="Clum A."/>
            <person name="Ohm R."/>
            <person name="Martin F."/>
            <person name="Silar P."/>
            <person name="Natvig D."/>
            <person name="Lalanne C."/>
            <person name="Gautier V."/>
            <person name="Ament-Velasquez S.L."/>
            <person name="Kruys A."/>
            <person name="Hutchinson M.I."/>
            <person name="Powell A.J."/>
            <person name="Barry K."/>
            <person name="Miller A.N."/>
            <person name="Grigoriev I.V."/>
            <person name="Debuchy R."/>
            <person name="Gladieux P."/>
            <person name="Thoren M.H."/>
            <person name="Johannesson H."/>
        </authorList>
    </citation>
    <scope>NUCLEOTIDE SEQUENCE</scope>
    <source>
        <strain evidence="2">CBS 757.83</strain>
    </source>
</reference>
<evidence type="ECO:0000313" key="3">
    <source>
        <dbReference type="Proteomes" id="UP001305647"/>
    </source>
</evidence>
<dbReference type="AlphaFoldDB" id="A0AAN6PWC1"/>
<comment type="caution">
    <text evidence="2">The sequence shown here is derived from an EMBL/GenBank/DDBJ whole genome shotgun (WGS) entry which is preliminary data.</text>
</comment>
<gene>
    <name evidence="2" type="ORF">N658DRAFT_295020</name>
</gene>
<name>A0AAN6PWC1_9PEZI</name>
<feature type="region of interest" description="Disordered" evidence="1">
    <location>
        <begin position="1"/>
        <end position="33"/>
    </location>
</feature>
<organism evidence="2 3">
    <name type="scientific">Parathielavia hyrcaniae</name>
    <dbReference type="NCBI Taxonomy" id="113614"/>
    <lineage>
        <taxon>Eukaryota</taxon>
        <taxon>Fungi</taxon>
        <taxon>Dikarya</taxon>
        <taxon>Ascomycota</taxon>
        <taxon>Pezizomycotina</taxon>
        <taxon>Sordariomycetes</taxon>
        <taxon>Sordariomycetidae</taxon>
        <taxon>Sordariales</taxon>
        <taxon>Chaetomiaceae</taxon>
        <taxon>Parathielavia</taxon>
    </lineage>
</organism>
<proteinExistence type="predicted"/>
<reference evidence="2" key="1">
    <citation type="journal article" date="2023" name="Mol. Phylogenet. Evol.">
        <title>Genome-scale phylogeny and comparative genomics of the fungal order Sordariales.</title>
        <authorList>
            <person name="Hensen N."/>
            <person name="Bonometti L."/>
            <person name="Westerberg I."/>
            <person name="Brannstrom I.O."/>
            <person name="Guillou S."/>
            <person name="Cros-Aarteil S."/>
            <person name="Calhoun S."/>
            <person name="Haridas S."/>
            <person name="Kuo A."/>
            <person name="Mondo S."/>
            <person name="Pangilinan J."/>
            <person name="Riley R."/>
            <person name="LaButti K."/>
            <person name="Andreopoulos B."/>
            <person name="Lipzen A."/>
            <person name="Chen C."/>
            <person name="Yan M."/>
            <person name="Daum C."/>
            <person name="Ng V."/>
            <person name="Clum A."/>
            <person name="Steindorff A."/>
            <person name="Ohm R.A."/>
            <person name="Martin F."/>
            <person name="Silar P."/>
            <person name="Natvig D.O."/>
            <person name="Lalanne C."/>
            <person name="Gautier V."/>
            <person name="Ament-Velasquez S.L."/>
            <person name="Kruys A."/>
            <person name="Hutchinson M.I."/>
            <person name="Powell A.J."/>
            <person name="Barry K."/>
            <person name="Miller A.N."/>
            <person name="Grigoriev I.V."/>
            <person name="Debuchy R."/>
            <person name="Gladieux P."/>
            <person name="Hiltunen Thoren M."/>
            <person name="Johannesson H."/>
        </authorList>
    </citation>
    <scope>NUCLEOTIDE SEQUENCE</scope>
    <source>
        <strain evidence="2">CBS 757.83</strain>
    </source>
</reference>
<dbReference type="EMBL" id="MU863679">
    <property type="protein sequence ID" value="KAK4097280.1"/>
    <property type="molecule type" value="Genomic_DNA"/>
</dbReference>
<feature type="compositionally biased region" description="Basic and acidic residues" evidence="1">
    <location>
        <begin position="1"/>
        <end position="10"/>
    </location>
</feature>
<feature type="region of interest" description="Disordered" evidence="1">
    <location>
        <begin position="104"/>
        <end position="127"/>
    </location>
</feature>
<accession>A0AAN6PWC1</accession>
<dbReference type="Proteomes" id="UP001305647">
    <property type="component" value="Unassembled WGS sequence"/>
</dbReference>
<evidence type="ECO:0000256" key="1">
    <source>
        <dbReference type="SAM" id="MobiDB-lite"/>
    </source>
</evidence>
<protein>
    <submittedName>
        <fullName evidence="2">Uncharacterized protein</fullName>
    </submittedName>
</protein>
<sequence length="127" mass="13851">MIENGGERVRGRSCCASLPGEETPGAARAGGRASQKLSSATCSFISKGLQLRAATARPVGGRRRRFRGSEVRFLSPGIPRHPRPTTAIYRHQRRETSCNKLCKRQGTPGPAQFWESEVKSLGGKTDR</sequence>